<name>A0A6C0JAK7_9ZZZZ</name>
<protein>
    <submittedName>
        <fullName evidence="3">Uncharacterized protein</fullName>
    </submittedName>
</protein>
<feature type="coiled-coil region" evidence="1">
    <location>
        <begin position="313"/>
        <end position="340"/>
    </location>
</feature>
<accession>A0A6C0JAK7</accession>
<sequence length="383" mass="43130">MSSGNEAQEKFSKLVNDLISDMRGTFPELDGQLDALYEDGCLKVDTCYTHCKSVFPERFFDILYKRDEMFTDPSCNTTFLPLIDFASIWHLGDVSEQTYDTLWKYLQLILFSLVGDVEDKSCFGDTEHLFSSIESDDFKDKLSETISQLHDMFDVSSNDSSGDDKRDISMGSHIPNPEDLHSHITGLLDGKLGRLANEIANETAGELDLDLSGASSGDDVFNKLFKDPKKLMGIVKSVGSKLDSKIKSGEISESELMTEAKEMMAKMKNMPGMGKMDDILKNLGPMAASMGLGGGKKGARFNTGAFKQHMQHEDRKQQIVEKLKARKQEKERQEKLEAERIQSRIVNQSDIEALMNEDWFNEPVISKTTSNKNKKNKKKKKKN</sequence>
<dbReference type="EMBL" id="MN740361">
    <property type="protein sequence ID" value="QHU02679.1"/>
    <property type="molecule type" value="Genomic_DNA"/>
</dbReference>
<evidence type="ECO:0000313" key="3">
    <source>
        <dbReference type="EMBL" id="QHU02679.1"/>
    </source>
</evidence>
<organism evidence="3">
    <name type="scientific">viral metagenome</name>
    <dbReference type="NCBI Taxonomy" id="1070528"/>
    <lineage>
        <taxon>unclassified sequences</taxon>
        <taxon>metagenomes</taxon>
        <taxon>organismal metagenomes</taxon>
    </lineage>
</organism>
<evidence type="ECO:0000256" key="2">
    <source>
        <dbReference type="SAM" id="MobiDB-lite"/>
    </source>
</evidence>
<feature type="region of interest" description="Disordered" evidence="2">
    <location>
        <begin position="359"/>
        <end position="383"/>
    </location>
</feature>
<reference evidence="3" key="1">
    <citation type="journal article" date="2020" name="Nature">
        <title>Giant virus diversity and host interactions through global metagenomics.</title>
        <authorList>
            <person name="Schulz F."/>
            <person name="Roux S."/>
            <person name="Paez-Espino D."/>
            <person name="Jungbluth S."/>
            <person name="Walsh D.A."/>
            <person name="Denef V.J."/>
            <person name="McMahon K.D."/>
            <person name="Konstantinidis K.T."/>
            <person name="Eloe-Fadrosh E.A."/>
            <person name="Kyrpides N.C."/>
            <person name="Woyke T."/>
        </authorList>
    </citation>
    <scope>NUCLEOTIDE SEQUENCE</scope>
    <source>
        <strain evidence="3">GVMAG-M-3300025880-76</strain>
    </source>
</reference>
<keyword evidence="1" id="KW-0175">Coiled coil</keyword>
<evidence type="ECO:0000256" key="1">
    <source>
        <dbReference type="SAM" id="Coils"/>
    </source>
</evidence>
<feature type="region of interest" description="Disordered" evidence="2">
    <location>
        <begin position="156"/>
        <end position="178"/>
    </location>
</feature>
<dbReference type="AlphaFoldDB" id="A0A6C0JAK7"/>
<feature type="compositionally biased region" description="Basic residues" evidence="2">
    <location>
        <begin position="372"/>
        <end position="383"/>
    </location>
</feature>
<proteinExistence type="predicted"/>